<comment type="caution">
    <text evidence="2">The sequence shown here is derived from an EMBL/GenBank/DDBJ whole genome shotgun (WGS) entry which is preliminary data.</text>
</comment>
<keyword evidence="3" id="KW-1185">Reference proteome</keyword>
<sequence>MSSHRGEDPSADDEFYRSQQFLEKHRSVIDELVDDDGKVDYRRLEETLGGKEKEVDQFIRELHLARAAIAMRRKALVTYAASLALADPTNPYAALRRFVESQVHQLEDAEAVATELTERLTQVELKGRRWRDSDKSVATRQERFRAQVSPPKIDGDTEIRYLMTSSGEILHVLPPAEDEPLQLAQDE</sequence>
<evidence type="ECO:0000313" key="2">
    <source>
        <dbReference type="EMBL" id="MFC5668506.1"/>
    </source>
</evidence>
<dbReference type="Proteomes" id="UP001595975">
    <property type="component" value="Unassembled WGS sequence"/>
</dbReference>
<reference evidence="3" key="1">
    <citation type="journal article" date="2019" name="Int. J. Syst. Evol. Microbiol.">
        <title>The Global Catalogue of Microorganisms (GCM) 10K type strain sequencing project: providing services to taxonomists for standard genome sequencing and annotation.</title>
        <authorList>
            <consortium name="The Broad Institute Genomics Platform"/>
            <consortium name="The Broad Institute Genome Sequencing Center for Infectious Disease"/>
            <person name="Wu L."/>
            <person name="Ma J."/>
        </authorList>
    </citation>
    <scope>NUCLEOTIDE SEQUENCE [LARGE SCALE GENOMIC DNA]</scope>
    <source>
        <strain evidence="3">CGMCC 4.1437</strain>
    </source>
</reference>
<gene>
    <name evidence="2" type="ORF">ACFP3U_36815</name>
</gene>
<organism evidence="2 3">
    <name type="scientific">Kitasatospora misakiensis</name>
    <dbReference type="NCBI Taxonomy" id="67330"/>
    <lineage>
        <taxon>Bacteria</taxon>
        <taxon>Bacillati</taxon>
        <taxon>Actinomycetota</taxon>
        <taxon>Actinomycetes</taxon>
        <taxon>Kitasatosporales</taxon>
        <taxon>Streptomycetaceae</taxon>
        <taxon>Kitasatospora</taxon>
    </lineage>
</organism>
<accession>A0ABW0XJ19</accession>
<evidence type="ECO:0000256" key="1">
    <source>
        <dbReference type="SAM" id="Coils"/>
    </source>
</evidence>
<feature type="coiled-coil region" evidence="1">
    <location>
        <begin position="99"/>
        <end position="126"/>
    </location>
</feature>
<proteinExistence type="predicted"/>
<protein>
    <submittedName>
        <fullName evidence="2">Uncharacterized protein</fullName>
    </submittedName>
</protein>
<dbReference type="RefSeq" id="WP_380230138.1">
    <property type="nucleotide sequence ID" value="NZ_JBHSOF010000122.1"/>
</dbReference>
<keyword evidence="1" id="KW-0175">Coiled coil</keyword>
<evidence type="ECO:0000313" key="3">
    <source>
        <dbReference type="Proteomes" id="UP001595975"/>
    </source>
</evidence>
<name>A0ABW0XJ19_9ACTN</name>
<dbReference type="EMBL" id="JBHSOF010000122">
    <property type="protein sequence ID" value="MFC5668506.1"/>
    <property type="molecule type" value="Genomic_DNA"/>
</dbReference>